<comment type="caution">
    <text evidence="1">The sequence shown here is derived from an EMBL/GenBank/DDBJ whole genome shotgun (WGS) entry which is preliminary data.</text>
</comment>
<dbReference type="EMBL" id="RRYP01001016">
    <property type="protein sequence ID" value="TNV86522.1"/>
    <property type="molecule type" value="Genomic_DNA"/>
</dbReference>
<organism evidence="1 2">
    <name type="scientific">Halteria grandinella</name>
    <dbReference type="NCBI Taxonomy" id="5974"/>
    <lineage>
        <taxon>Eukaryota</taxon>
        <taxon>Sar</taxon>
        <taxon>Alveolata</taxon>
        <taxon>Ciliophora</taxon>
        <taxon>Intramacronucleata</taxon>
        <taxon>Spirotrichea</taxon>
        <taxon>Stichotrichia</taxon>
        <taxon>Sporadotrichida</taxon>
        <taxon>Halteriidae</taxon>
        <taxon>Halteria</taxon>
    </lineage>
</organism>
<evidence type="ECO:0000313" key="1">
    <source>
        <dbReference type="EMBL" id="TNV86522.1"/>
    </source>
</evidence>
<reference evidence="1" key="1">
    <citation type="submission" date="2019-06" db="EMBL/GenBank/DDBJ databases">
        <authorList>
            <person name="Zheng W."/>
        </authorList>
    </citation>
    <scope>NUCLEOTIDE SEQUENCE</scope>
    <source>
        <strain evidence="1">QDHG01</strain>
    </source>
</reference>
<keyword evidence="2" id="KW-1185">Reference proteome</keyword>
<protein>
    <submittedName>
        <fullName evidence="1">Uncharacterized protein</fullName>
    </submittedName>
</protein>
<proteinExistence type="predicted"/>
<gene>
    <name evidence="1" type="ORF">FGO68_gene13580</name>
</gene>
<accession>A0A8J8T8M7</accession>
<evidence type="ECO:0000313" key="2">
    <source>
        <dbReference type="Proteomes" id="UP000785679"/>
    </source>
</evidence>
<name>A0A8J8T8M7_HALGN</name>
<dbReference type="AlphaFoldDB" id="A0A8J8T8M7"/>
<sequence length="70" mass="7772">MGVSKVADKALQLRDSSMHDWRMVVDLFVRHNLLLLESHLVLLAGSTANVRGLLFDPLISCTSCVIVRPL</sequence>
<dbReference type="Proteomes" id="UP000785679">
    <property type="component" value="Unassembled WGS sequence"/>
</dbReference>